<sequence>MSSPPSPSSIPPDRPEPLEAADASIQQPTSERETSRALTRCRSRGSIGQSNEGRGKELPNLLRGMTLQSLSADSIGRMTMSVDSYPVAAQDLIDNECAAAMADTNTIKVRVVSRVNTGFTFPGSIA</sequence>
<accession>A0A813IZV6</accession>
<evidence type="ECO:0000313" key="3">
    <source>
        <dbReference type="Proteomes" id="UP000626109"/>
    </source>
</evidence>
<organism evidence="2 3">
    <name type="scientific">Polarella glacialis</name>
    <name type="common">Dinoflagellate</name>
    <dbReference type="NCBI Taxonomy" id="89957"/>
    <lineage>
        <taxon>Eukaryota</taxon>
        <taxon>Sar</taxon>
        <taxon>Alveolata</taxon>
        <taxon>Dinophyceae</taxon>
        <taxon>Suessiales</taxon>
        <taxon>Suessiaceae</taxon>
        <taxon>Polarella</taxon>
    </lineage>
</organism>
<dbReference type="AlphaFoldDB" id="A0A813IZV6"/>
<evidence type="ECO:0000313" key="2">
    <source>
        <dbReference type="EMBL" id="CAE8659894.1"/>
    </source>
</evidence>
<feature type="compositionally biased region" description="Pro residues" evidence="1">
    <location>
        <begin position="1"/>
        <end position="12"/>
    </location>
</feature>
<protein>
    <submittedName>
        <fullName evidence="2">Uncharacterized protein</fullName>
    </submittedName>
</protein>
<evidence type="ECO:0000256" key="1">
    <source>
        <dbReference type="SAM" id="MobiDB-lite"/>
    </source>
</evidence>
<name>A0A813IZV6_POLGL</name>
<proteinExistence type="predicted"/>
<gene>
    <name evidence="2" type="ORF">PGLA2088_LOCUS13928</name>
</gene>
<dbReference type="Proteomes" id="UP000626109">
    <property type="component" value="Unassembled WGS sequence"/>
</dbReference>
<feature type="region of interest" description="Disordered" evidence="1">
    <location>
        <begin position="1"/>
        <end position="59"/>
    </location>
</feature>
<dbReference type="EMBL" id="CAJNNW010016873">
    <property type="protein sequence ID" value="CAE8659894.1"/>
    <property type="molecule type" value="Genomic_DNA"/>
</dbReference>
<comment type="caution">
    <text evidence="2">The sequence shown here is derived from an EMBL/GenBank/DDBJ whole genome shotgun (WGS) entry which is preliminary data.</text>
</comment>
<reference evidence="2" key="1">
    <citation type="submission" date="2021-02" db="EMBL/GenBank/DDBJ databases">
        <authorList>
            <person name="Dougan E. K."/>
            <person name="Rhodes N."/>
            <person name="Thang M."/>
            <person name="Chan C."/>
        </authorList>
    </citation>
    <scope>NUCLEOTIDE SEQUENCE</scope>
</reference>
<feature type="non-terminal residue" evidence="2">
    <location>
        <position position="126"/>
    </location>
</feature>